<name>A0AAE9ZF03_9PROT</name>
<evidence type="ECO:0000259" key="1">
    <source>
        <dbReference type="Pfam" id="PF00144"/>
    </source>
</evidence>
<evidence type="ECO:0000313" key="3">
    <source>
        <dbReference type="Proteomes" id="UP001214043"/>
    </source>
</evidence>
<feature type="domain" description="Beta-lactamase-related" evidence="1">
    <location>
        <begin position="3"/>
        <end position="298"/>
    </location>
</feature>
<evidence type="ECO:0000313" key="2">
    <source>
        <dbReference type="EMBL" id="WDI32540.1"/>
    </source>
</evidence>
<protein>
    <submittedName>
        <fullName evidence="2">Serine hydrolase</fullName>
    </submittedName>
</protein>
<keyword evidence="3" id="KW-1185">Reference proteome</keyword>
<dbReference type="SUPFAM" id="SSF56601">
    <property type="entry name" value="beta-lactamase/transpeptidase-like"/>
    <property type="match status" value="1"/>
</dbReference>
<dbReference type="AlphaFoldDB" id="A0AAE9ZF03"/>
<dbReference type="Gene3D" id="3.40.710.10">
    <property type="entry name" value="DD-peptidase/beta-lactamase superfamily"/>
    <property type="match status" value="1"/>
</dbReference>
<dbReference type="InterPro" id="IPR012338">
    <property type="entry name" value="Beta-lactam/transpept-like"/>
</dbReference>
<keyword evidence="2" id="KW-0378">Hydrolase</keyword>
<gene>
    <name evidence="2" type="ORF">PUV54_04945</name>
</gene>
<dbReference type="Proteomes" id="UP001214043">
    <property type="component" value="Chromosome"/>
</dbReference>
<dbReference type="KEGG" id="hfl:PUV54_04945"/>
<sequence>MSASILVAEGDTVLHRGAYGDEAAPGVAMTTETVADVGSLSKQFTATLVMMEVSGGEVSLEDTVSKFFADAPADKREITLHQLMTHTSGLTEHSDDDYAPMTRSQALQNIFTSELAYSPGEDFRYSNSGFTLLAAILEEITGEQYTTLVRERLLKPAGLKDTGFHGDAFLKQRNVAVGFVNGEWQASPVTALPIQWGVMGNGGVMSTVDDMHRWMLALKSGSVLPLEHVEKLWAGHVQRREGISYGYGWWIYESPLGRLIWHGGTGAGGNADVAYFLEKELISIIVSNQVELITDPETMQYVRIHLPAREARIGLMNVIAEGDAEINPSLTLDRTQSED</sequence>
<dbReference type="GO" id="GO:0016787">
    <property type="term" value="F:hydrolase activity"/>
    <property type="evidence" value="ECO:0007669"/>
    <property type="project" value="UniProtKB-KW"/>
</dbReference>
<dbReference type="InterPro" id="IPR050491">
    <property type="entry name" value="AmpC-like"/>
</dbReference>
<dbReference type="PANTHER" id="PTHR46825:SF9">
    <property type="entry name" value="BETA-LACTAMASE-RELATED DOMAIN-CONTAINING PROTEIN"/>
    <property type="match status" value="1"/>
</dbReference>
<proteinExistence type="predicted"/>
<dbReference type="EMBL" id="CP118166">
    <property type="protein sequence ID" value="WDI32540.1"/>
    <property type="molecule type" value="Genomic_DNA"/>
</dbReference>
<dbReference type="Pfam" id="PF00144">
    <property type="entry name" value="Beta-lactamase"/>
    <property type="match status" value="1"/>
</dbReference>
<accession>A0AAE9ZF03</accession>
<organism evidence="2 3">
    <name type="scientific">Hyphococcus flavus</name>
    <dbReference type="NCBI Taxonomy" id="1866326"/>
    <lineage>
        <taxon>Bacteria</taxon>
        <taxon>Pseudomonadati</taxon>
        <taxon>Pseudomonadota</taxon>
        <taxon>Alphaproteobacteria</taxon>
        <taxon>Parvularculales</taxon>
        <taxon>Parvularculaceae</taxon>
        <taxon>Hyphococcus</taxon>
    </lineage>
</organism>
<dbReference type="InterPro" id="IPR001466">
    <property type="entry name" value="Beta-lactam-related"/>
</dbReference>
<reference evidence="2" key="1">
    <citation type="submission" date="2023-02" db="EMBL/GenBank/DDBJ databases">
        <title>Genome sequence of Hyphococcus flavus.</title>
        <authorList>
            <person name="Rong J.-C."/>
            <person name="Zhao Q."/>
            <person name="Yi M."/>
            <person name="Wu J.-Y."/>
        </authorList>
    </citation>
    <scope>NUCLEOTIDE SEQUENCE</scope>
    <source>
        <strain evidence="2">MCCC 1K03223</strain>
    </source>
</reference>
<dbReference type="PANTHER" id="PTHR46825">
    <property type="entry name" value="D-ALANYL-D-ALANINE-CARBOXYPEPTIDASE/ENDOPEPTIDASE AMPH"/>
    <property type="match status" value="1"/>
</dbReference>